<dbReference type="OMA" id="HYLGYKL"/>
<reference evidence="4" key="3">
    <citation type="journal article" date="2021" name="Int. J. Parasitol.">
        <title>Comparative analysis of gene expression between Babesia bovis blood stages and kinetes allowed by improved genome annotation.</title>
        <authorList>
            <person name="Ueti M.W."/>
            <person name="Johnson W.C."/>
            <person name="Kappmeyer L.S."/>
            <person name="Herndon D.R."/>
            <person name="Mousel M.R."/>
            <person name="Reif K.E."/>
            <person name="Taus N.S."/>
            <person name="Ifeonu O.O."/>
            <person name="Silva J.C."/>
            <person name="Suarez C.E."/>
            <person name="Brayton K.A."/>
        </authorList>
    </citation>
    <scope>NUCLEOTIDE SEQUENCE [LARGE SCALE GENOMIC DNA]</scope>
</reference>
<dbReference type="RefSeq" id="XP_001611954.1">
    <property type="nucleotide sequence ID" value="XM_001611904.1"/>
</dbReference>
<keyword evidence="4" id="KW-1185">Reference proteome</keyword>
<evidence type="ECO:0000256" key="1">
    <source>
        <dbReference type="SAM" id="MobiDB-lite"/>
    </source>
</evidence>
<dbReference type="InParanoid" id="A7APA2"/>
<dbReference type="GeneID" id="5480206"/>
<feature type="transmembrane region" description="Helical" evidence="2">
    <location>
        <begin position="34"/>
        <end position="53"/>
    </location>
</feature>
<dbReference type="eggNOG" id="ENOG502TN6H">
    <property type="taxonomic scope" value="Eukaryota"/>
</dbReference>
<dbReference type="EMBL" id="AAXT01000001">
    <property type="protein sequence ID" value="EDO08386.1"/>
    <property type="molecule type" value="Genomic_DNA"/>
</dbReference>
<keyword evidence="2" id="KW-0472">Membrane</keyword>
<feature type="region of interest" description="Disordered" evidence="1">
    <location>
        <begin position="1"/>
        <end position="22"/>
    </location>
</feature>
<dbReference type="Proteomes" id="UP000002173">
    <property type="component" value="Unassembled WGS sequence"/>
</dbReference>
<sequence>MRLRLPRSVKEQGDSDNGDETTHNRISQNILKPILFCLGHCVNTFVYFLYYYITYDIFCRTVEYLATWHILKLHILQRMMLEGLLIVCISYSWSRYLTQGFDGDAFSHVLYWHYRLINKREMVSRFIGALFGGVCCGMLLAVVSRYYHSSTIPSHVNINATLRDCADCLTFAEIITLPFVHIYTYINRVWLYVTGSSIPKVSDISFKLSPHSLFLLENFIFEFLGCLAIYLVLTVTLVLDRFGNGCALYAVFKRMTSFSLNSYLLNIDSWVSLDAAVTIRRYFVERDLSMLLVRLLANFMAVTAAATAFNPMSRLRHCDFVDMYVNVSRSKKQSMLPKNGTCAQIDTKNVVDSDIKFSVFPQSILGTVFTRLTKGVSKVKKH</sequence>
<name>A7APA2_BABBO</name>
<reference evidence="3 4" key="1">
    <citation type="journal article" date="2007" name="PLoS Pathog.">
        <title>Genome sequence of Babesia bovis and comparative analysis of apicomplexan hemoprotozoa.</title>
        <authorList>
            <person name="Brayton K.A."/>
            <person name="Lau A.O.T."/>
            <person name="Herndon D.R."/>
            <person name="Hannick L."/>
            <person name="Kappmeyer L.S."/>
            <person name="Berens S.J."/>
            <person name="Bidwell S.L."/>
            <person name="Brown W.C."/>
            <person name="Crabtree J."/>
            <person name="Fadrosh D."/>
            <person name="Feldblum T."/>
            <person name="Forberger H.A."/>
            <person name="Haas B.J."/>
            <person name="Howell J.M."/>
            <person name="Khouri H."/>
            <person name="Koo H."/>
            <person name="Mann D.J."/>
            <person name="Norimine J."/>
            <person name="Paulsen I.T."/>
            <person name="Radune D."/>
            <person name="Ren Q."/>
            <person name="Smith R.K. Jr."/>
            <person name="Suarez C.E."/>
            <person name="White O."/>
            <person name="Wortman J.R."/>
            <person name="Knowles D.P. Jr."/>
            <person name="McElwain T.F."/>
            <person name="Nene V.M."/>
        </authorList>
    </citation>
    <scope>NUCLEOTIDE SEQUENCE [LARGE SCALE GENOMIC DNA]</scope>
    <source>
        <strain evidence="3">T2Bo</strain>
    </source>
</reference>
<keyword evidence="2" id="KW-0812">Transmembrane</keyword>
<evidence type="ECO:0000313" key="4">
    <source>
        <dbReference type="Proteomes" id="UP000002173"/>
    </source>
</evidence>
<accession>A7APA2</accession>
<proteinExistence type="predicted"/>
<gene>
    <name evidence="3" type="ORF">BBOV_III008260</name>
</gene>
<protein>
    <submittedName>
        <fullName evidence="3">Uncharacterized protein</fullName>
    </submittedName>
</protein>
<reference evidence="4" key="2">
    <citation type="journal article" date="2020" name="Data Brief">
        <title>Transcriptome dataset of Babesia bovis life stages within vertebrate and invertebrate hosts.</title>
        <authorList>
            <person name="Ueti M.W."/>
            <person name="Johnson W.C."/>
            <person name="Kappmeyer L.S."/>
            <person name="Herndon D.R."/>
            <person name="Mousel M.R."/>
            <person name="Reif K.E."/>
            <person name="Taus N.S."/>
            <person name="Ifeonu O.O."/>
            <person name="Silva J.C."/>
            <person name="Suarez C.E."/>
            <person name="Brayton K.A."/>
        </authorList>
    </citation>
    <scope>NUCLEOTIDE SEQUENCE [LARGE SCALE GENOMIC DNA]</scope>
</reference>
<dbReference type="KEGG" id="bbo:BBOV_III008260"/>
<evidence type="ECO:0000256" key="2">
    <source>
        <dbReference type="SAM" id="Phobius"/>
    </source>
</evidence>
<evidence type="ECO:0000313" key="3">
    <source>
        <dbReference type="EMBL" id="EDO08386.1"/>
    </source>
</evidence>
<feature type="transmembrane region" description="Helical" evidence="2">
    <location>
        <begin position="126"/>
        <end position="147"/>
    </location>
</feature>
<dbReference type="VEuPathDB" id="PiroplasmaDB:BBOV_III008260"/>
<comment type="caution">
    <text evidence="3">The sequence shown here is derived from an EMBL/GenBank/DDBJ whole genome shotgun (WGS) entry which is preliminary data.</text>
</comment>
<feature type="transmembrane region" description="Helical" evidence="2">
    <location>
        <begin position="291"/>
        <end position="309"/>
    </location>
</feature>
<feature type="transmembrane region" description="Helical" evidence="2">
    <location>
        <begin position="73"/>
        <end position="93"/>
    </location>
</feature>
<dbReference type="AlphaFoldDB" id="A7APA2"/>
<feature type="transmembrane region" description="Helical" evidence="2">
    <location>
        <begin position="219"/>
        <end position="239"/>
    </location>
</feature>
<keyword evidence="2" id="KW-1133">Transmembrane helix</keyword>
<organism evidence="3 4">
    <name type="scientific">Babesia bovis</name>
    <dbReference type="NCBI Taxonomy" id="5865"/>
    <lineage>
        <taxon>Eukaryota</taxon>
        <taxon>Sar</taxon>
        <taxon>Alveolata</taxon>
        <taxon>Apicomplexa</taxon>
        <taxon>Aconoidasida</taxon>
        <taxon>Piroplasmida</taxon>
        <taxon>Babesiidae</taxon>
        <taxon>Babesia</taxon>
    </lineage>
</organism>